<accession>A0A383CCL0</accession>
<dbReference type="Gene3D" id="2.60.40.1890">
    <property type="entry name" value="PCu(A)C copper chaperone"/>
    <property type="match status" value="1"/>
</dbReference>
<dbReference type="PANTHER" id="PTHR36302:SF1">
    <property type="entry name" value="COPPER CHAPERONE PCU(A)C"/>
    <property type="match status" value="1"/>
</dbReference>
<dbReference type="PANTHER" id="PTHR36302">
    <property type="entry name" value="BLR7088 PROTEIN"/>
    <property type="match status" value="1"/>
</dbReference>
<feature type="non-terminal residue" evidence="1">
    <location>
        <position position="154"/>
    </location>
</feature>
<protein>
    <recommendedName>
        <fullName evidence="2">Copper chaperone PCu(A)C</fullName>
    </recommendedName>
</protein>
<name>A0A383CCL0_9ZZZZ</name>
<organism evidence="1">
    <name type="scientific">marine metagenome</name>
    <dbReference type="NCBI Taxonomy" id="408172"/>
    <lineage>
        <taxon>unclassified sequences</taxon>
        <taxon>metagenomes</taxon>
        <taxon>ecological metagenomes</taxon>
    </lineage>
</organism>
<dbReference type="AlphaFoldDB" id="A0A383CCL0"/>
<dbReference type="EMBL" id="UINC01207633">
    <property type="protein sequence ID" value="SVE29803.1"/>
    <property type="molecule type" value="Genomic_DNA"/>
</dbReference>
<dbReference type="InterPro" id="IPR058248">
    <property type="entry name" value="Lxx211020-like"/>
</dbReference>
<gene>
    <name evidence="1" type="ORF">METZ01_LOCUS482657</name>
</gene>
<evidence type="ECO:0000313" key="1">
    <source>
        <dbReference type="EMBL" id="SVE29803.1"/>
    </source>
</evidence>
<dbReference type="InterPro" id="IPR036182">
    <property type="entry name" value="PCuAC_sf"/>
</dbReference>
<proteinExistence type="predicted"/>
<dbReference type="Pfam" id="PF04314">
    <property type="entry name" value="PCuAC"/>
    <property type="match status" value="1"/>
</dbReference>
<sequence length="154" mass="17130">MTTQLSKLILLFISLVTTITILPFYQNVVAADLMIHNARIRATPPNAAVAAGYLTIQNMGSKADRLISISAPFAMTAEVHEMKMEGDVIRMRMITGGLTIPPNESLTLKPGDRHIMFTKLKEQLKHGEQRSVSLVFERHGEIVVSFKVEDIGRQ</sequence>
<reference evidence="1" key="1">
    <citation type="submission" date="2018-05" db="EMBL/GenBank/DDBJ databases">
        <authorList>
            <person name="Lanie J.A."/>
            <person name="Ng W.-L."/>
            <person name="Kazmierczak K.M."/>
            <person name="Andrzejewski T.M."/>
            <person name="Davidsen T.M."/>
            <person name="Wayne K.J."/>
            <person name="Tettelin H."/>
            <person name="Glass J.I."/>
            <person name="Rusch D."/>
            <person name="Podicherti R."/>
            <person name="Tsui H.-C.T."/>
            <person name="Winkler M.E."/>
        </authorList>
    </citation>
    <scope>NUCLEOTIDE SEQUENCE</scope>
</reference>
<evidence type="ECO:0008006" key="2">
    <source>
        <dbReference type="Google" id="ProtNLM"/>
    </source>
</evidence>
<dbReference type="SUPFAM" id="SSF110087">
    <property type="entry name" value="DR1885-like metal-binding protein"/>
    <property type="match status" value="1"/>
</dbReference>
<dbReference type="InterPro" id="IPR007410">
    <property type="entry name" value="LpqE-like"/>
</dbReference>